<sequence length="801" mass="90451">MREIFTLKLFFLLMLTCSSRSLYAQGYAVSGTVTDVTGRTLAGVLLVMDSLGQVGKSKADGSFLFERLPPEKYLLTARSVGFKDQQIKLQVKDQAISIRIVMEASVQHIEEVLIEDGIPKRKREESLNLDIVNHQYVQKYLGGSLMKSLERLPGISTIGIGSGQSKPLIRGMGFNRVVVFEHGLKHEGQQWGVDHGLEIDQFAAGEIEVIKGAASFMYGSDAIGGVIDVKPELLPQGERLAGSVNMIGKSNSNLYGGSVNLGGETGKWLYNARLTSLNYGDYRTPTDSVYVYSYAVPLHKQQVRNTAGRELNYHFNAGFQDDRFRSVLSLSSTFNKSGFFANAHGLEPRRVDTGLHDKSSRDILLPNQQVRHLKLTNQTSYQMGIHDIAMNFGFQHNFRQEHSQYVNHGYMPPTYPDTMSTSPILERQYEKEVYALNVKDSFILGKHRWTVGANTEYQQNTIGGWGFLVPEFNQSTFGLFVYDKYTLRDNLILHGALRYDYTRLNAFEYRDWFPSETGENTDPERLLRAEDMTRRFNSLVWSAGVNYNPDDFTVKLNMGKSFRVPIAKELAASGVNYHYFAYEQGDATLSPEESYQVDLGLGWSRERWSVQVSPFYNYFTNYIFLNPTARFDHFYGAGNQVFQYAESSVARYGGELQIKYNFWRDMSTEVLGEYLHARQLSGSKKGFTLPFSPPPSVLLNLSWTPSGSPGLDGSYLSVDYLIKGTQNNIVPPEKKTEGYSVVNLQAGFYLRMGGHTAQVSIQAQNLLNKKYLDHTSFYRLIELPEAGRNIVLSLKVPFNLI</sequence>
<dbReference type="Pfam" id="PF07715">
    <property type="entry name" value="Plug"/>
    <property type="match status" value="1"/>
</dbReference>
<keyword evidence="5 12" id="KW-0732">Signal</keyword>
<comment type="caution">
    <text evidence="15">The sequence shown here is derived from an EMBL/GenBank/DDBJ whole genome shotgun (WGS) entry which is preliminary data.</text>
</comment>
<dbReference type="PROSITE" id="PS52016">
    <property type="entry name" value="TONB_DEPENDENT_REC_3"/>
    <property type="match status" value="1"/>
</dbReference>
<dbReference type="Pfam" id="PF00593">
    <property type="entry name" value="TonB_dep_Rec_b-barrel"/>
    <property type="match status" value="1"/>
</dbReference>
<feature type="signal peptide" evidence="12">
    <location>
        <begin position="1"/>
        <end position="24"/>
    </location>
</feature>
<keyword evidence="3 10" id="KW-1134">Transmembrane beta strand</keyword>
<dbReference type="RefSeq" id="WP_136902532.1">
    <property type="nucleotide sequence ID" value="NZ_SUME01000007.1"/>
</dbReference>
<dbReference type="OrthoDB" id="9795928at2"/>
<name>A0A4U0NHN2_9SPHI</name>
<evidence type="ECO:0000256" key="7">
    <source>
        <dbReference type="ARBA" id="ARBA00023136"/>
    </source>
</evidence>
<reference evidence="15 16" key="1">
    <citation type="submission" date="2019-04" db="EMBL/GenBank/DDBJ databases">
        <title>Sphingobacterium olei sp. nov., isolated from oil-contaminated soil.</title>
        <authorList>
            <person name="Liu B."/>
        </authorList>
    </citation>
    <scope>NUCLEOTIDE SEQUENCE [LARGE SCALE GENOMIC DNA]</scope>
    <source>
        <strain evidence="15 16">HAL-9</strain>
    </source>
</reference>
<evidence type="ECO:0000256" key="11">
    <source>
        <dbReference type="RuleBase" id="RU003357"/>
    </source>
</evidence>
<evidence type="ECO:0000256" key="6">
    <source>
        <dbReference type="ARBA" id="ARBA00023077"/>
    </source>
</evidence>
<dbReference type="GO" id="GO:0015344">
    <property type="term" value="F:siderophore uptake transmembrane transporter activity"/>
    <property type="evidence" value="ECO:0007669"/>
    <property type="project" value="TreeGrafter"/>
</dbReference>
<accession>A0A4U0NHN2</accession>
<dbReference type="PANTHER" id="PTHR30069">
    <property type="entry name" value="TONB-DEPENDENT OUTER MEMBRANE RECEPTOR"/>
    <property type="match status" value="1"/>
</dbReference>
<keyword evidence="2 10" id="KW-0813">Transport</keyword>
<gene>
    <name evidence="15" type="ORF">FAZ15_17095</name>
</gene>
<dbReference type="InterPro" id="IPR039426">
    <property type="entry name" value="TonB-dep_rcpt-like"/>
</dbReference>
<keyword evidence="16" id="KW-1185">Reference proteome</keyword>
<dbReference type="SUPFAM" id="SSF49464">
    <property type="entry name" value="Carboxypeptidase regulatory domain-like"/>
    <property type="match status" value="1"/>
</dbReference>
<evidence type="ECO:0000256" key="4">
    <source>
        <dbReference type="ARBA" id="ARBA00022692"/>
    </source>
</evidence>
<proteinExistence type="inferred from homology"/>
<evidence type="ECO:0000259" key="13">
    <source>
        <dbReference type="Pfam" id="PF00593"/>
    </source>
</evidence>
<dbReference type="GO" id="GO:0009279">
    <property type="term" value="C:cell outer membrane"/>
    <property type="evidence" value="ECO:0007669"/>
    <property type="project" value="UniProtKB-SubCell"/>
</dbReference>
<dbReference type="InterPro" id="IPR008969">
    <property type="entry name" value="CarboxyPept-like_regulatory"/>
</dbReference>
<dbReference type="InterPro" id="IPR036942">
    <property type="entry name" value="Beta-barrel_TonB_sf"/>
</dbReference>
<dbReference type="InterPro" id="IPR012910">
    <property type="entry name" value="Plug_dom"/>
</dbReference>
<evidence type="ECO:0000256" key="8">
    <source>
        <dbReference type="ARBA" id="ARBA00023170"/>
    </source>
</evidence>
<comment type="similarity">
    <text evidence="10 11">Belongs to the TonB-dependent receptor family.</text>
</comment>
<dbReference type="Gene3D" id="2.170.130.10">
    <property type="entry name" value="TonB-dependent receptor, plug domain"/>
    <property type="match status" value="1"/>
</dbReference>
<evidence type="ECO:0000313" key="16">
    <source>
        <dbReference type="Proteomes" id="UP000306808"/>
    </source>
</evidence>
<evidence type="ECO:0000313" key="15">
    <source>
        <dbReference type="EMBL" id="TJZ53741.1"/>
    </source>
</evidence>
<dbReference type="InterPro" id="IPR000531">
    <property type="entry name" value="Beta-barrel_TonB"/>
</dbReference>
<keyword evidence="8 15" id="KW-0675">Receptor</keyword>
<protein>
    <submittedName>
        <fullName evidence="15">TonB-dependent receptor</fullName>
    </submittedName>
</protein>
<evidence type="ECO:0000259" key="14">
    <source>
        <dbReference type="Pfam" id="PF07715"/>
    </source>
</evidence>
<evidence type="ECO:0000256" key="2">
    <source>
        <dbReference type="ARBA" id="ARBA00022448"/>
    </source>
</evidence>
<keyword evidence="4 10" id="KW-0812">Transmembrane</keyword>
<keyword evidence="6 11" id="KW-0798">TonB box</keyword>
<dbReference type="SUPFAM" id="SSF56935">
    <property type="entry name" value="Porins"/>
    <property type="match status" value="1"/>
</dbReference>
<dbReference type="PANTHER" id="PTHR30069:SF29">
    <property type="entry name" value="HEMOGLOBIN AND HEMOGLOBIN-HAPTOGLOBIN-BINDING PROTEIN 1-RELATED"/>
    <property type="match status" value="1"/>
</dbReference>
<evidence type="ECO:0000256" key="9">
    <source>
        <dbReference type="ARBA" id="ARBA00023237"/>
    </source>
</evidence>
<dbReference type="Gene3D" id="2.40.170.20">
    <property type="entry name" value="TonB-dependent receptor, beta-barrel domain"/>
    <property type="match status" value="1"/>
</dbReference>
<dbReference type="AlphaFoldDB" id="A0A4U0NHN2"/>
<dbReference type="GO" id="GO:0044718">
    <property type="term" value="P:siderophore transmembrane transport"/>
    <property type="evidence" value="ECO:0007669"/>
    <property type="project" value="TreeGrafter"/>
</dbReference>
<dbReference type="EMBL" id="SUME01000007">
    <property type="protein sequence ID" value="TJZ53741.1"/>
    <property type="molecule type" value="Genomic_DNA"/>
</dbReference>
<feature type="domain" description="TonB-dependent receptor-like beta-barrel" evidence="13">
    <location>
        <begin position="319"/>
        <end position="766"/>
    </location>
</feature>
<evidence type="ECO:0000256" key="5">
    <source>
        <dbReference type="ARBA" id="ARBA00022729"/>
    </source>
</evidence>
<dbReference type="Gene3D" id="2.60.40.1120">
    <property type="entry name" value="Carboxypeptidase-like, regulatory domain"/>
    <property type="match status" value="1"/>
</dbReference>
<comment type="subcellular location">
    <subcellularLocation>
        <location evidence="1 10">Cell outer membrane</location>
        <topology evidence="1 10">Multi-pass membrane protein</topology>
    </subcellularLocation>
</comment>
<keyword evidence="7 10" id="KW-0472">Membrane</keyword>
<keyword evidence="9 10" id="KW-0998">Cell outer membrane</keyword>
<evidence type="ECO:0000256" key="1">
    <source>
        <dbReference type="ARBA" id="ARBA00004571"/>
    </source>
</evidence>
<dbReference type="Proteomes" id="UP000306808">
    <property type="component" value="Unassembled WGS sequence"/>
</dbReference>
<feature type="chain" id="PRO_5020659778" evidence="12">
    <location>
        <begin position="25"/>
        <end position="801"/>
    </location>
</feature>
<feature type="domain" description="TonB-dependent receptor plug" evidence="14">
    <location>
        <begin position="122"/>
        <end position="226"/>
    </location>
</feature>
<dbReference type="InterPro" id="IPR037066">
    <property type="entry name" value="Plug_dom_sf"/>
</dbReference>
<evidence type="ECO:0000256" key="3">
    <source>
        <dbReference type="ARBA" id="ARBA00022452"/>
    </source>
</evidence>
<dbReference type="Pfam" id="PF13715">
    <property type="entry name" value="CarbopepD_reg_2"/>
    <property type="match status" value="1"/>
</dbReference>
<evidence type="ECO:0000256" key="10">
    <source>
        <dbReference type="PROSITE-ProRule" id="PRU01360"/>
    </source>
</evidence>
<organism evidence="15 16">
    <name type="scientific">Sphingobacterium olei</name>
    <dbReference type="NCBI Taxonomy" id="2571155"/>
    <lineage>
        <taxon>Bacteria</taxon>
        <taxon>Pseudomonadati</taxon>
        <taxon>Bacteroidota</taxon>
        <taxon>Sphingobacteriia</taxon>
        <taxon>Sphingobacteriales</taxon>
        <taxon>Sphingobacteriaceae</taxon>
        <taxon>Sphingobacterium</taxon>
    </lineage>
</organism>
<evidence type="ECO:0000256" key="12">
    <source>
        <dbReference type="SAM" id="SignalP"/>
    </source>
</evidence>